<feature type="transmembrane region" description="Helical" evidence="9">
    <location>
        <begin position="20"/>
        <end position="37"/>
    </location>
</feature>
<proteinExistence type="inferred from homology"/>
<evidence type="ECO:0000256" key="6">
    <source>
        <dbReference type="ARBA" id="ARBA00023065"/>
    </source>
</evidence>
<evidence type="ECO:0000256" key="1">
    <source>
        <dbReference type="ARBA" id="ARBA00004651"/>
    </source>
</evidence>
<dbReference type="STRING" id="388413.ALPR1_08583"/>
<keyword evidence="7 9" id="KW-0472">Membrane</keyword>
<evidence type="ECO:0000256" key="3">
    <source>
        <dbReference type="ARBA" id="ARBA00022475"/>
    </source>
</evidence>
<evidence type="ECO:0000256" key="9">
    <source>
        <dbReference type="SAM" id="Phobius"/>
    </source>
</evidence>
<dbReference type="eggNOG" id="COG3781">
    <property type="taxonomic scope" value="Bacteria"/>
</dbReference>
<dbReference type="Proteomes" id="UP000003919">
    <property type="component" value="Unassembled WGS sequence"/>
</dbReference>
<dbReference type="GO" id="GO:0005886">
    <property type="term" value="C:plasma membrane"/>
    <property type="evidence" value="ECO:0007669"/>
    <property type="project" value="UniProtKB-SubCell"/>
</dbReference>
<evidence type="ECO:0000256" key="8">
    <source>
        <dbReference type="ARBA" id="ARBA00034708"/>
    </source>
</evidence>
<evidence type="ECO:0000256" key="5">
    <source>
        <dbReference type="ARBA" id="ARBA00022989"/>
    </source>
</evidence>
<keyword evidence="5 9" id="KW-1133">Transmembrane helix</keyword>
<reference evidence="10 11" key="1">
    <citation type="journal article" date="2011" name="J. Bacteriol.">
        <title>Complete genome sequence of Algoriphagus sp. PR1, bacterial prey of a colony-forming choanoflagellate.</title>
        <authorList>
            <person name="Alegado R.A."/>
            <person name="Ferriera S."/>
            <person name="Nusbaum C."/>
            <person name="Young S.K."/>
            <person name="Zeng Q."/>
            <person name="Imamovic A."/>
            <person name="Fairclough S.R."/>
            <person name="King N."/>
        </authorList>
    </citation>
    <scope>NUCLEOTIDE SEQUENCE [LARGE SCALE GENOMIC DNA]</scope>
    <source>
        <strain evidence="10 11">PR1</strain>
    </source>
</reference>
<evidence type="ECO:0000313" key="11">
    <source>
        <dbReference type="Proteomes" id="UP000003919"/>
    </source>
</evidence>
<feature type="transmembrane region" description="Helical" evidence="9">
    <location>
        <begin position="219"/>
        <end position="239"/>
    </location>
</feature>
<evidence type="ECO:0000313" key="10">
    <source>
        <dbReference type="EMBL" id="EAZ79667.1"/>
    </source>
</evidence>
<comment type="similarity">
    <text evidence="8">Belongs to the anion channel-forming bestrophin (TC 1.A.46) family.</text>
</comment>
<dbReference type="PANTHER" id="PTHR33281:SF19">
    <property type="entry name" value="VOLTAGE-DEPENDENT ANION CHANNEL-FORMING PROTEIN YNEE"/>
    <property type="match status" value="1"/>
</dbReference>
<dbReference type="GO" id="GO:0005254">
    <property type="term" value="F:chloride channel activity"/>
    <property type="evidence" value="ECO:0007669"/>
    <property type="project" value="InterPro"/>
</dbReference>
<protein>
    <submittedName>
        <fullName evidence="10">Inner membrane protein</fullName>
    </submittedName>
</protein>
<gene>
    <name evidence="10" type="ORF">ALPR1_08583</name>
</gene>
<accession>A3I1K1</accession>
<comment type="subcellular location">
    <subcellularLocation>
        <location evidence="1">Cell membrane</location>
        <topology evidence="1">Multi-pass membrane protein</topology>
    </subcellularLocation>
</comment>
<dbReference type="OrthoDB" id="445589at2"/>
<dbReference type="RefSeq" id="WP_008199842.1">
    <property type="nucleotide sequence ID" value="NZ_CM001023.1"/>
</dbReference>
<dbReference type="EMBL" id="AAXU02000001">
    <property type="protein sequence ID" value="EAZ79667.1"/>
    <property type="molecule type" value="Genomic_DNA"/>
</dbReference>
<keyword evidence="3" id="KW-1003">Cell membrane</keyword>
<keyword evidence="6" id="KW-0406">Ion transport</keyword>
<evidence type="ECO:0000256" key="2">
    <source>
        <dbReference type="ARBA" id="ARBA00022448"/>
    </source>
</evidence>
<sequence>MIVHNKFDWRLVLRFSLKNILFSLSITAIAVILHFVLGFGSLQMPIAIIATLGTALAIMLGFRNGSAYERWWEARKIWGGIVNDSRTFTRQVLSMVNINQETSSDSTKLKTVQEDLIFTHISFVYALKFQLRENTKEEDWEDKVNKDLNPETRELITSKSNKATQLLIQQGLKLKKCRDEGFIDEIRQINIDNTLTRLSDCQGKSERIKHTPFPKAYEIFNRILLNLFILFLPFSLLPIFSEIKAWWLVFPVSVMVSWVFYGIHQMGILMAKPFENFRWDVPLDAICNTIEIDLHQAMESNKAPEKLQPNEDGILM</sequence>
<dbReference type="InterPro" id="IPR044669">
    <property type="entry name" value="YneE/VCCN1/2-like"/>
</dbReference>
<comment type="caution">
    <text evidence="10">The sequence shown here is derived from an EMBL/GenBank/DDBJ whole genome shotgun (WGS) entry which is preliminary data.</text>
</comment>
<keyword evidence="11" id="KW-1185">Reference proteome</keyword>
<keyword evidence="4 9" id="KW-0812">Transmembrane</keyword>
<dbReference type="PANTHER" id="PTHR33281">
    <property type="entry name" value="UPF0187 PROTEIN YNEE"/>
    <property type="match status" value="1"/>
</dbReference>
<feature type="transmembrane region" description="Helical" evidence="9">
    <location>
        <begin position="245"/>
        <end position="263"/>
    </location>
</feature>
<organism evidence="10 11">
    <name type="scientific">Algoriphagus machipongonensis</name>
    <dbReference type="NCBI Taxonomy" id="388413"/>
    <lineage>
        <taxon>Bacteria</taxon>
        <taxon>Pseudomonadati</taxon>
        <taxon>Bacteroidota</taxon>
        <taxon>Cytophagia</taxon>
        <taxon>Cytophagales</taxon>
        <taxon>Cyclobacteriaceae</taxon>
        <taxon>Algoriphagus</taxon>
    </lineage>
</organism>
<dbReference type="HOGENOM" id="CLU_029790_4_0_10"/>
<dbReference type="Pfam" id="PF25539">
    <property type="entry name" value="Bestrophin_2"/>
    <property type="match status" value="1"/>
</dbReference>
<feature type="transmembrane region" description="Helical" evidence="9">
    <location>
        <begin position="43"/>
        <end position="62"/>
    </location>
</feature>
<name>A3I1K1_9BACT</name>
<keyword evidence="2" id="KW-0813">Transport</keyword>
<evidence type="ECO:0000256" key="7">
    <source>
        <dbReference type="ARBA" id="ARBA00023136"/>
    </source>
</evidence>
<dbReference type="AlphaFoldDB" id="A3I1K1"/>
<evidence type="ECO:0000256" key="4">
    <source>
        <dbReference type="ARBA" id="ARBA00022692"/>
    </source>
</evidence>